<evidence type="ECO:0000313" key="1">
    <source>
        <dbReference type="EMBL" id="KIO11627.1"/>
    </source>
</evidence>
<reference evidence="1 2" key="1">
    <citation type="submission" date="2014-04" db="EMBL/GenBank/DDBJ databases">
        <authorList>
            <consortium name="DOE Joint Genome Institute"/>
            <person name="Kuo A."/>
            <person name="Kohler A."/>
            <person name="Costa M.D."/>
            <person name="Nagy L.G."/>
            <person name="Floudas D."/>
            <person name="Copeland A."/>
            <person name="Barry K.W."/>
            <person name="Cichocki N."/>
            <person name="Veneault-Fourrey C."/>
            <person name="LaButti K."/>
            <person name="Lindquist E.A."/>
            <person name="Lipzen A."/>
            <person name="Lundell T."/>
            <person name="Morin E."/>
            <person name="Murat C."/>
            <person name="Sun H."/>
            <person name="Tunlid A."/>
            <person name="Henrissat B."/>
            <person name="Grigoriev I.V."/>
            <person name="Hibbett D.S."/>
            <person name="Martin F."/>
            <person name="Nordberg H.P."/>
            <person name="Cantor M.N."/>
            <person name="Hua S.X."/>
        </authorList>
    </citation>
    <scope>NUCLEOTIDE SEQUENCE [LARGE SCALE GENOMIC DNA]</scope>
    <source>
        <strain evidence="1 2">Marx 270</strain>
    </source>
</reference>
<dbReference type="InParanoid" id="A0A0C3KPT0"/>
<protein>
    <submittedName>
        <fullName evidence="1">Uncharacterized protein</fullName>
    </submittedName>
</protein>
<dbReference type="HOGENOM" id="CLU_3015178_0_0_1"/>
<dbReference type="AlphaFoldDB" id="A0A0C3KPT0"/>
<accession>A0A0C3KPT0</accession>
<gene>
    <name evidence="1" type="ORF">M404DRAFT_994358</name>
</gene>
<keyword evidence="2" id="KW-1185">Reference proteome</keyword>
<sequence>MSELIILLPAVEEPRCLGTSRNAFLTKSTLVYHEQPKVGYCGTKSRFTPDPRGLGS</sequence>
<dbReference type="Proteomes" id="UP000054217">
    <property type="component" value="Unassembled WGS sequence"/>
</dbReference>
<reference evidence="2" key="2">
    <citation type="submission" date="2015-01" db="EMBL/GenBank/DDBJ databases">
        <title>Evolutionary Origins and Diversification of the Mycorrhizal Mutualists.</title>
        <authorList>
            <consortium name="DOE Joint Genome Institute"/>
            <consortium name="Mycorrhizal Genomics Consortium"/>
            <person name="Kohler A."/>
            <person name="Kuo A."/>
            <person name="Nagy L.G."/>
            <person name="Floudas D."/>
            <person name="Copeland A."/>
            <person name="Barry K.W."/>
            <person name="Cichocki N."/>
            <person name="Veneault-Fourrey C."/>
            <person name="LaButti K."/>
            <person name="Lindquist E.A."/>
            <person name="Lipzen A."/>
            <person name="Lundell T."/>
            <person name="Morin E."/>
            <person name="Murat C."/>
            <person name="Riley R."/>
            <person name="Ohm R."/>
            <person name="Sun H."/>
            <person name="Tunlid A."/>
            <person name="Henrissat B."/>
            <person name="Grigoriev I.V."/>
            <person name="Hibbett D.S."/>
            <person name="Martin F."/>
        </authorList>
    </citation>
    <scope>NUCLEOTIDE SEQUENCE [LARGE SCALE GENOMIC DNA]</scope>
    <source>
        <strain evidence="2">Marx 270</strain>
    </source>
</reference>
<proteinExistence type="predicted"/>
<evidence type="ECO:0000313" key="2">
    <source>
        <dbReference type="Proteomes" id="UP000054217"/>
    </source>
</evidence>
<dbReference type="EMBL" id="KN831949">
    <property type="protein sequence ID" value="KIO11627.1"/>
    <property type="molecule type" value="Genomic_DNA"/>
</dbReference>
<organism evidence="1 2">
    <name type="scientific">Pisolithus tinctorius Marx 270</name>
    <dbReference type="NCBI Taxonomy" id="870435"/>
    <lineage>
        <taxon>Eukaryota</taxon>
        <taxon>Fungi</taxon>
        <taxon>Dikarya</taxon>
        <taxon>Basidiomycota</taxon>
        <taxon>Agaricomycotina</taxon>
        <taxon>Agaricomycetes</taxon>
        <taxon>Agaricomycetidae</taxon>
        <taxon>Boletales</taxon>
        <taxon>Sclerodermatineae</taxon>
        <taxon>Pisolithaceae</taxon>
        <taxon>Pisolithus</taxon>
    </lineage>
</organism>
<name>A0A0C3KPT0_PISTI</name>